<dbReference type="InterPro" id="IPR013154">
    <property type="entry name" value="ADH-like_N"/>
</dbReference>
<feature type="domain" description="Ketosynthase family 3 (KS3)" evidence="8">
    <location>
        <begin position="93"/>
        <end position="517"/>
    </location>
</feature>
<dbReference type="PANTHER" id="PTHR43775">
    <property type="entry name" value="FATTY ACID SYNTHASE"/>
    <property type="match status" value="1"/>
</dbReference>
<dbReference type="SUPFAM" id="SSF55048">
    <property type="entry name" value="Probable ACP-binding domain of malonyl-CoA ACP transacylase"/>
    <property type="match status" value="2"/>
</dbReference>
<feature type="active site" description="Proton acceptor; for dehydratase activity" evidence="6">
    <location>
        <position position="2646"/>
    </location>
</feature>
<dbReference type="InterPro" id="IPR020841">
    <property type="entry name" value="PKS_Beta-ketoAc_synthase_dom"/>
</dbReference>
<feature type="active site" description="Proton acceptor; for dehydratase activity" evidence="6">
    <location>
        <position position="1010"/>
    </location>
</feature>
<dbReference type="Pfam" id="PF14765">
    <property type="entry name" value="PS-DH"/>
    <property type="match status" value="2"/>
</dbReference>
<keyword evidence="5" id="KW-0012">Acyltransferase</keyword>
<dbReference type="CDD" id="cd08956">
    <property type="entry name" value="KR_3_FAS_SDR_x"/>
    <property type="match status" value="2"/>
</dbReference>
<dbReference type="InterPro" id="IPR050091">
    <property type="entry name" value="PKS_NRPS_Biosynth_Enz"/>
</dbReference>
<dbReference type="InterPro" id="IPR016036">
    <property type="entry name" value="Malonyl_transacylase_ACP-bd"/>
</dbReference>
<dbReference type="PROSITE" id="PS52004">
    <property type="entry name" value="KS3_2"/>
    <property type="match status" value="2"/>
</dbReference>
<dbReference type="InterPro" id="IPR001227">
    <property type="entry name" value="Ac_transferase_dom_sf"/>
</dbReference>
<dbReference type="SUPFAM" id="SSF52151">
    <property type="entry name" value="FabD/lysophospholipase-like"/>
    <property type="match status" value="2"/>
</dbReference>
<reference evidence="11" key="1">
    <citation type="journal article" date="2019" name="Int. J. Syst. Evol. Microbiol.">
        <title>The Global Catalogue of Microorganisms (GCM) 10K type strain sequencing project: providing services to taxonomists for standard genome sequencing and annotation.</title>
        <authorList>
            <consortium name="The Broad Institute Genomics Platform"/>
            <consortium name="The Broad Institute Genome Sequencing Center for Infectious Disease"/>
            <person name="Wu L."/>
            <person name="Ma J."/>
        </authorList>
    </citation>
    <scope>NUCLEOTIDE SEQUENCE [LARGE SCALE GENOMIC DNA]</scope>
    <source>
        <strain evidence="11">JCM 17342</strain>
    </source>
</reference>
<dbReference type="SMART" id="SM01294">
    <property type="entry name" value="PKS_PP_betabranch"/>
    <property type="match status" value="2"/>
</dbReference>
<dbReference type="Gene3D" id="3.40.50.11460">
    <property type="match status" value="1"/>
</dbReference>
<dbReference type="InterPro" id="IPR042104">
    <property type="entry name" value="PKS_dehydratase_sf"/>
</dbReference>
<feature type="region of interest" description="N-terminal hotdog fold" evidence="6">
    <location>
        <begin position="2614"/>
        <end position="2736"/>
    </location>
</feature>
<dbReference type="SMART" id="SM00827">
    <property type="entry name" value="PKS_AT"/>
    <property type="match status" value="2"/>
</dbReference>
<dbReference type="InterPro" id="IPR016035">
    <property type="entry name" value="Acyl_Trfase/lysoPLipase"/>
</dbReference>
<dbReference type="Gene3D" id="1.10.1200.10">
    <property type="entry name" value="ACP-like"/>
    <property type="match status" value="3"/>
</dbReference>
<accession>A0ABP7QSV1</accession>
<dbReference type="InterPro" id="IPR006162">
    <property type="entry name" value="Ppantetheine_attach_site"/>
</dbReference>
<evidence type="ECO:0000313" key="11">
    <source>
        <dbReference type="Proteomes" id="UP001501747"/>
    </source>
</evidence>
<dbReference type="Pfam" id="PF22953">
    <property type="entry name" value="SpnB_Rossmann"/>
    <property type="match status" value="2"/>
</dbReference>
<dbReference type="PROSITE" id="PS00012">
    <property type="entry name" value="PHOSPHOPANTETHEINE"/>
    <property type="match status" value="2"/>
</dbReference>
<comment type="caution">
    <text evidence="10">The sequence shown here is derived from an EMBL/GenBank/DDBJ whole genome shotgun (WGS) entry which is preliminary data.</text>
</comment>
<evidence type="ECO:0000256" key="2">
    <source>
        <dbReference type="ARBA" id="ARBA00022553"/>
    </source>
</evidence>
<dbReference type="SUPFAM" id="SSF47336">
    <property type="entry name" value="ACP-like"/>
    <property type="match status" value="3"/>
</dbReference>
<gene>
    <name evidence="10" type="ORF">GCM10022247_01520</name>
</gene>
<dbReference type="InterPro" id="IPR020807">
    <property type="entry name" value="PKS_DH"/>
</dbReference>
<dbReference type="Pfam" id="PF13602">
    <property type="entry name" value="ADH_zinc_N_2"/>
    <property type="match status" value="1"/>
</dbReference>
<feature type="domain" description="Ketosynthase family 3 (KS3)" evidence="8">
    <location>
        <begin position="1753"/>
        <end position="2179"/>
    </location>
</feature>
<keyword evidence="3" id="KW-0808">Transferase</keyword>
<feature type="domain" description="Carrier" evidence="7">
    <location>
        <begin position="1660"/>
        <end position="1735"/>
    </location>
</feature>
<dbReference type="SMART" id="SM00822">
    <property type="entry name" value="PKS_KR"/>
    <property type="match status" value="2"/>
</dbReference>
<dbReference type="SUPFAM" id="SSF53901">
    <property type="entry name" value="Thiolase-like"/>
    <property type="match status" value="2"/>
</dbReference>
<feature type="domain" description="PKS/mFAS DH" evidence="9">
    <location>
        <begin position="978"/>
        <end position="1243"/>
    </location>
</feature>
<dbReference type="InterPro" id="IPR016039">
    <property type="entry name" value="Thiolase-like"/>
</dbReference>
<dbReference type="Pfam" id="PF16197">
    <property type="entry name" value="KAsynt_C_assoc"/>
    <property type="match status" value="2"/>
</dbReference>
<dbReference type="SUPFAM" id="SSF50129">
    <property type="entry name" value="GroES-like"/>
    <property type="match status" value="1"/>
</dbReference>
<dbReference type="SMART" id="SM00826">
    <property type="entry name" value="PKS_DH"/>
    <property type="match status" value="2"/>
</dbReference>
<feature type="domain" description="Carrier" evidence="7">
    <location>
        <begin position="2"/>
        <end position="79"/>
    </location>
</feature>
<dbReference type="CDD" id="cd00833">
    <property type="entry name" value="PKS"/>
    <property type="match status" value="2"/>
</dbReference>
<dbReference type="Pfam" id="PF00550">
    <property type="entry name" value="PP-binding"/>
    <property type="match status" value="3"/>
</dbReference>
<dbReference type="EMBL" id="BAABAL010000003">
    <property type="protein sequence ID" value="GAA3986874.1"/>
    <property type="molecule type" value="Genomic_DNA"/>
</dbReference>
<dbReference type="Gene3D" id="3.40.50.720">
    <property type="entry name" value="NAD(P)-binding Rossmann-like Domain"/>
    <property type="match status" value="2"/>
</dbReference>
<dbReference type="InterPro" id="IPR049900">
    <property type="entry name" value="PKS_mFAS_DH"/>
</dbReference>
<dbReference type="Pfam" id="PF08659">
    <property type="entry name" value="KR"/>
    <property type="match status" value="2"/>
</dbReference>
<dbReference type="InterPro" id="IPR020843">
    <property type="entry name" value="ER"/>
</dbReference>
<dbReference type="InterPro" id="IPR014031">
    <property type="entry name" value="Ketoacyl_synth_C"/>
</dbReference>
<dbReference type="Gene3D" id="3.40.366.10">
    <property type="entry name" value="Malonyl-Coenzyme A Acyl Carrier Protein, domain 2"/>
    <property type="match status" value="2"/>
</dbReference>
<dbReference type="RefSeq" id="WP_344870449.1">
    <property type="nucleotide sequence ID" value="NZ_BAABAL010000003.1"/>
</dbReference>
<organism evidence="10 11">
    <name type="scientific">Allokutzneria multivorans</name>
    <dbReference type="NCBI Taxonomy" id="1142134"/>
    <lineage>
        <taxon>Bacteria</taxon>
        <taxon>Bacillati</taxon>
        <taxon>Actinomycetota</taxon>
        <taxon>Actinomycetes</taxon>
        <taxon>Pseudonocardiales</taxon>
        <taxon>Pseudonocardiaceae</taxon>
        <taxon>Allokutzneria</taxon>
    </lineage>
</organism>
<dbReference type="InterPro" id="IPR057326">
    <property type="entry name" value="KR_dom"/>
</dbReference>
<evidence type="ECO:0000256" key="3">
    <source>
        <dbReference type="ARBA" id="ARBA00022679"/>
    </source>
</evidence>
<dbReference type="Proteomes" id="UP001501747">
    <property type="component" value="Unassembled WGS sequence"/>
</dbReference>
<dbReference type="SUPFAM" id="SSF51735">
    <property type="entry name" value="NAD(P)-binding Rossmann-fold domains"/>
    <property type="match status" value="5"/>
</dbReference>
<evidence type="ECO:0000256" key="4">
    <source>
        <dbReference type="ARBA" id="ARBA00023268"/>
    </source>
</evidence>
<name>A0ABP7QSV1_9PSEU</name>
<dbReference type="SMART" id="SM00823">
    <property type="entry name" value="PKS_PP"/>
    <property type="match status" value="3"/>
</dbReference>
<dbReference type="Gene3D" id="3.30.70.3290">
    <property type="match status" value="2"/>
</dbReference>
<dbReference type="InterPro" id="IPR032821">
    <property type="entry name" value="PKS_assoc"/>
</dbReference>
<dbReference type="InterPro" id="IPR009081">
    <property type="entry name" value="PP-bd_ACP"/>
</dbReference>
<dbReference type="PANTHER" id="PTHR43775:SF51">
    <property type="entry name" value="INACTIVE PHENOLPHTHIOCEROL SYNTHESIS POLYKETIDE SYNTHASE TYPE I PKS1-RELATED"/>
    <property type="match status" value="1"/>
</dbReference>
<dbReference type="InterPro" id="IPR014043">
    <property type="entry name" value="Acyl_transferase_dom"/>
</dbReference>
<feature type="domain" description="Carrier" evidence="7">
    <location>
        <begin position="3623"/>
        <end position="3698"/>
    </location>
</feature>
<dbReference type="PROSITE" id="PS00606">
    <property type="entry name" value="KS3_1"/>
    <property type="match status" value="1"/>
</dbReference>
<evidence type="ECO:0000259" key="9">
    <source>
        <dbReference type="PROSITE" id="PS52019"/>
    </source>
</evidence>
<dbReference type="InterPro" id="IPR049552">
    <property type="entry name" value="PKS_DH_N"/>
</dbReference>
<dbReference type="InterPro" id="IPR013968">
    <property type="entry name" value="PKS_KR"/>
</dbReference>
<evidence type="ECO:0000256" key="5">
    <source>
        <dbReference type="ARBA" id="ARBA00023315"/>
    </source>
</evidence>
<dbReference type="InterPro" id="IPR018201">
    <property type="entry name" value="Ketoacyl_synth_AS"/>
</dbReference>
<dbReference type="Gene3D" id="3.90.180.10">
    <property type="entry name" value="Medium-chain alcohol dehydrogenases, catalytic domain"/>
    <property type="match status" value="1"/>
</dbReference>
<dbReference type="Pfam" id="PF08240">
    <property type="entry name" value="ADH_N"/>
    <property type="match status" value="1"/>
</dbReference>
<proteinExistence type="predicted"/>
<dbReference type="InterPro" id="IPR049551">
    <property type="entry name" value="PKS_DH_C"/>
</dbReference>
<keyword evidence="4" id="KW-0511">Multifunctional enzyme</keyword>
<dbReference type="Gene3D" id="3.40.47.10">
    <property type="match status" value="2"/>
</dbReference>
<dbReference type="Pfam" id="PF00109">
    <property type="entry name" value="ketoacyl-synt"/>
    <property type="match status" value="2"/>
</dbReference>
<dbReference type="InterPro" id="IPR055123">
    <property type="entry name" value="SpnB-like_Rossmann"/>
</dbReference>
<dbReference type="PROSITE" id="PS50075">
    <property type="entry name" value="CARRIER"/>
    <property type="match status" value="3"/>
</dbReference>
<keyword evidence="11" id="KW-1185">Reference proteome</keyword>
<protein>
    <submittedName>
        <fullName evidence="10">Type I polyketide synthase</fullName>
    </submittedName>
</protein>
<feature type="region of interest" description="N-terminal hotdog fold" evidence="6">
    <location>
        <begin position="978"/>
        <end position="1097"/>
    </location>
</feature>
<feature type="active site" description="Proton donor; for dehydratase activity" evidence="6">
    <location>
        <position position="2806"/>
    </location>
</feature>
<feature type="region of interest" description="C-terminal hotdog fold" evidence="6">
    <location>
        <begin position="1109"/>
        <end position="1243"/>
    </location>
</feature>
<evidence type="ECO:0000259" key="7">
    <source>
        <dbReference type="PROSITE" id="PS50075"/>
    </source>
</evidence>
<evidence type="ECO:0000313" key="10">
    <source>
        <dbReference type="EMBL" id="GAA3986874.1"/>
    </source>
</evidence>
<dbReference type="Pfam" id="PF21089">
    <property type="entry name" value="PKS_DH_N"/>
    <property type="match status" value="2"/>
</dbReference>
<evidence type="ECO:0000256" key="6">
    <source>
        <dbReference type="PROSITE-ProRule" id="PRU01363"/>
    </source>
</evidence>
<feature type="domain" description="PKS/mFAS DH" evidence="9">
    <location>
        <begin position="2614"/>
        <end position="2880"/>
    </location>
</feature>
<keyword evidence="1" id="KW-0596">Phosphopantetheine</keyword>
<evidence type="ECO:0000256" key="1">
    <source>
        <dbReference type="ARBA" id="ARBA00022450"/>
    </source>
</evidence>
<dbReference type="Gene3D" id="3.10.129.110">
    <property type="entry name" value="Polyketide synthase dehydratase"/>
    <property type="match status" value="2"/>
</dbReference>
<dbReference type="InterPro" id="IPR036291">
    <property type="entry name" value="NAD(P)-bd_dom_sf"/>
</dbReference>
<dbReference type="InterPro" id="IPR020806">
    <property type="entry name" value="PKS_PP-bd"/>
</dbReference>
<dbReference type="SMART" id="SM00829">
    <property type="entry name" value="PKS_ER"/>
    <property type="match status" value="1"/>
</dbReference>
<feature type="region of interest" description="C-terminal hotdog fold" evidence="6">
    <location>
        <begin position="2748"/>
        <end position="2880"/>
    </location>
</feature>
<dbReference type="PROSITE" id="PS52019">
    <property type="entry name" value="PKS_MFAS_DH"/>
    <property type="match status" value="2"/>
</dbReference>
<sequence>MSEFDDLVRTVTTEVLRDMLPHASGFDARLTFLELGFDSMAVVELHARLVAATGLDLPVTVVYDHPTPTALARRLGSGDSPEEAPPPRAVAPGEDIAIVGIGCRFPGGATSPEELWRVVAEGVDAITGFPTDRGWDVDGLYDPDPDKPGKTYAREGGFLHSAGAFDAEFFGISPREATAMDPQQRLVLEASWEALERAGIDPNTLRGSRSGVFVGVEPQEYGPRLFEAPEGFEGHLMTGNAPSVVSGRIAYLFGLEGPTFTVDTACSGSLVALHVAAQSLRSGECDLALAGGVAVMGSPGTFTAFSRQRGLAQDGRCKSFAASADGTGWGEGVGILVVERLSDAVRNGHQVLAIVRGSAINSDGASNGLTAPNGLAQQRVIRDALASGGLSTSDVDAVEAHGTGTRLGDPIEAQALLATYGRDRDEPLYLGSIKSNIGHAQAAAGAAGVIKMIMAIRYGVLPKSLNIDSPTPQVDWSAGAVSLLTEAVAWPVVSRPRRAAVSSFGISGTNAHVIIEQPPVVAEVTEPEGALRARITPTAWVFSGKTAEALDAQAERLQSFVDENMQLRPADVGLSLATTRTALDHRAVVIGSGRDELLAGLAEPTVRGVVSPGKLAFLFTGQGSQRWAMGLDLYERFPVFADAIDEACGYLDIQLDLPLLDVMFAEQGEPEADLLHQTAFAQPALFALEVALYRLLESWGVRPDFVAGHSIGEIAAAHIAGVLNLEDAATLVAARGRLMQALPAGGAMVSLRASESEARELLAGHSLAGIAAVNGPSSVVISGAEDVVVGIAEAWKGKSKRLTVSHAFHSPLMEPMLREFGELAALLTYSEPKIPFVSTVTGQVAGAELRSPEYWVQHVSAAVRFHDSVQTLEAAGVTTYLELGPDGVLTAMAQESVSGSDVVFRSALRRDRPEEPEVLAALAQLHVRGADVDWAAFFPADVRKVDLPTYAFQHRHFWLQGSAVTGDLASVGLGAADHPMLGAAVPLVDVDGYVLTGRLSLATHPWLAGHVVLGRVVVPGTALVELAVRAADEAGCAQVEELTLQAPLTMPESGSVQVQVWVGPPDVTGRRALSIHSRHEDWVQHASGTLAVQAGEPSFAPSQWPPTGAKAVSLEGVYEELAATGLTYGPLFQGLRSVWAQGNDVYAEVSLEGDSEFGLHPALLDSALHAMGLGGVGKDNGQARLPFAWSGVTLHATGATSLRVKVTSDGADEVSLHAVDATGAPVITVESLVSRAVSSEQLRASDPLYGVDWVPVVGPAVEWTALDSVGDTVPAVAVLSSDDVNHVLLAVQAFLADSKFADSKLVVVANRADLGGAAVWGLIRSAQSENPDRFVLVDGPLEDVGRAVGTGEPQVAVRDGSLFAPRLVKVVAQGEKPVLDGTVLITGGTGGLGGLLAKHLVVKHGVTNLVLTSRRGGAAPGAADLKASLAALGADVTIAACDAADRAALESVVDAVPADKPLVGVVHAAGVLEDGLITSLTVEQVEKVMRPKADAAWHLHELTRELDLSMFVLFSSTAGLFEGAGQGNYAAANAYLDALAVQRRSEGLPAHSLVWGLWASGMGGQLAQSDVDRAARQGFGALSEEDGLALFDAAIAGDRAVTVTMKLDTAALQAHARHGSVPSLLRGLVRTSTRRVAQGDSGDSPLAQRLAGLSAADQDRALLDLVRTQVASVLGHATTGAIEPDRAFTDLGFDSLTAVELRNRLNSATGLRLPATLVFDYPAPATLAAFIRSELVGADEAVTETVAAAVGLDEPIAIVGMACRYPGGVTSPEDLWNLVSTGTDGISGFPVNRGWDLDTLFHPDPDHRGTSYADQGGFLHDADAFDAEFFGISPREAVAMDSQQRLLLEVSWESLERAGIDPMSLKGSNTGVFAGIMYYDYAHGLSSIPEEVEGYVGTGTSASVLSGRVAYSFGLEGPAVTVDTACSSSLVAMHIASQALRSGECSLALAGGVTVMSTPETFVDFSRQRGLAADGRSKSFAAAADGTSWSEGVGMVVLERLSDAVRNGHQVLAVVRGSAINQDGASNGLTAPNGPSQQRVIRQALANAGLGPSDVDAVEAHGTGTRLGDPIEAQALLATYGQDRFEDKPLWLGSIKSNIGHTQAAAGVAGVIKMVHAMRNGLLPQSLHVDSPTPHVDWSAGAVSLLTEAVTWPSVQRPRRAAVSSFGISGTNAHLILEQGPAVSPASTAVPAVTPWVLSGKTEEAVRAQARRLREASGNLADIGFSLATARAALDVRAGVVGSTREELLAALDVLASGESAPNVVRGSAVAGRLAFLFTGQGSQRLGMGDQLHAAFPVFAAAYDEVRALLPALSDDLDQTGNAQPALFALEVALYRLVESWGVRPDYLVGHSIGELAAAHVAGVFSLEDAARLVAARGRLMQALPSGGAMIAVQATEDEVVSALVPGVDIAAINGPRSVVISGVEEAVLVVAAQFSDRKTKRLSVSHAFHSSLMDDMLADFRAVAESISYGEPTIPLVSNVTGALGEPVSNPEYWVRHVRDAVRFADGIATLEAEGVTKYVEIGPDGVLSAMGAECTDGVFVPVLRRNRDEETTATAALAQLHTAGVGINWNAVFPGAQRVDLPTYAFQHGRYWLRAAGPGGDATGLGLASADHPLLGAAVALAETDSYLFTGRLSLSTHGWLADHAVLGQVLVPGAGLIELAVRAADEAGCGTVEELMLQAPLVLPESGAIQVQVHVGSADDDGRRSINVHSRKQDGVDWTLHATGAIVPSGAAPEFDFATWPPAGAEAISVEDQYDTLAETGLVYGPTFQGLRAAWRHGKDVYAEVSLGEGDGSKYGLHPALLDASLHAIGIGEDTPASLPFSWSGVTLHASGASELRVRLSLRDNGSVSIELADGTGAPVMSVDELALREVSAEQLTAGSDQLFRPEWVPVELGEAVEWVAHGEGEAPYVVLAIEPAEGDVPSAARAVSHQVLEVVQGWTSGDSKLVVHTQPGDLASSTAWGLVRTAQQENPGRFVLVEGDGELLGEALGTGESQVVVRDGTAYGLRLVPAKDDRVLPPAGTEAWRLGMSGKGTLDHLVLEPNPGVLEPLAPGDVRIGVRAAGLNFRDVLTVLGMYPGDAGIIGNEAAGVVLDVGADVADLKPGDRVMGLVIGGIAPVADADRRLVTRIPEGWSFEEASAVPLVFLTAYYGLRDLGRVRAGESVLIHAAAGGVGMAATQIAQHLGATVFGTASPGKWDVLRGQGIEHIASSRTLEFEDSFRAATGGRGVDVVLDALAGEFVDASLRLVAEGGRFVEMGKTDVRSADSVPSGIEYRAFDLIDAGPERIGEMWGELDALFAQGALKPLPTKAWDVRQAPEAFRFISQAKHVGKVVLTLPRVVDPSDAVLITGGTGGLGGVLARHLVEHGARNLVLTSRRGPEAPGAAALAAELTHRGAQVEVVACDVADRDAVSDLLSGIPRLGSVIHTAGVLDDGLLASLNPERMDKVLRPKVDAAWHLHELTRDRDLAQFVLFSSITGLMGTAGQANYGAANAFLNALAENRVAQGLPAQSQAWGLWAGGMGAGLTDADLARMAREGFGALTEDEGMALFDAAVAAGETVAAPVKLDRAALQTYARDNDLAQILHGLVRAPARRAAKSGEDKASSLAQRLTGLAPVEQEAILLDVVRSHAAAVLGHSGASAIDAEQAFTELGFDSLTSVELRNRLTSATGVRLSATAVFDYPTATTLAAHLRETVAPAATTTLSAASVLAELDRLEASLDAVGADGRLSITLRLEELVSKFSGTGAPEASGLEDASADEVVDFLERELGIS</sequence>
<dbReference type="InterPro" id="IPR036736">
    <property type="entry name" value="ACP-like_sf"/>
</dbReference>
<dbReference type="InterPro" id="IPR011032">
    <property type="entry name" value="GroES-like_sf"/>
</dbReference>
<feature type="active site" description="Proton donor; for dehydratase activity" evidence="6">
    <location>
        <position position="1165"/>
    </location>
</feature>
<dbReference type="InterPro" id="IPR014030">
    <property type="entry name" value="Ketoacyl_synth_N"/>
</dbReference>
<dbReference type="Pfam" id="PF02801">
    <property type="entry name" value="Ketoacyl-synt_C"/>
    <property type="match status" value="2"/>
</dbReference>
<keyword evidence="2" id="KW-0597">Phosphoprotein</keyword>
<dbReference type="Pfam" id="PF00698">
    <property type="entry name" value="Acyl_transf_1"/>
    <property type="match status" value="2"/>
</dbReference>
<dbReference type="CDD" id="cd05195">
    <property type="entry name" value="enoyl_red"/>
    <property type="match status" value="1"/>
</dbReference>
<evidence type="ECO:0000259" key="8">
    <source>
        <dbReference type="PROSITE" id="PS52004"/>
    </source>
</evidence>
<dbReference type="SMART" id="SM00825">
    <property type="entry name" value="PKS_KS"/>
    <property type="match status" value="2"/>
</dbReference>